<sequence>MKTTKLPQNPKEAIRIVENIAKNNSNPNQTSWSYIIRNHLSEGTTSQVLSLYTQIRQTGLYIFGLVPLIFKACASASTQTYGKSLHAESIKFGVAIDLHIASSLLSMYSRCGNLIDSRKVFDEMPERNVVTWNAMIGGYFKNGDRESALDVFEKMPITRNSVTWVEMIDGFAKCGDTFKARQFFEKVPLELRTVVTWTVMVDGYNANGELEAAREIFDMMPERNYFVWSSMISGYCKRGNVKEARNFFDRIPVRNLVNWNSLISGYAQNGFCEEALRMYKKMQNEGFEPDEVTITSVLSACAQLGELDIGKEIHYLIKKKRMKANQFVLNALLDMYAKCGDLAQARLIFEGMSHRTSACWNSMILGLAIHGKNKEALEFFKRMEESNEMPDDITFLSLLSACAHGGCVDEGLDVFSKMETYDLVASIKHYGCLVDLLGRAGRLKEAFDLIKRMPIKPNDVVWGALLGACRIHLDTNMVEQVMQEVGKVDDDMDSGDNSHLVLLSNIYAASDRWEKAEKMRTAMVNKGFQKNPGLSSIIPNRMELPISSHQL</sequence>
<dbReference type="InterPro" id="IPR046848">
    <property type="entry name" value="E_motif"/>
</dbReference>
<dbReference type="PaxDb" id="3635-A0A1U8NQH7"/>
<dbReference type="AlphaFoldDB" id="A0A1U8NQH7"/>
<gene>
    <name evidence="4" type="primary">LOC107950791</name>
</gene>
<dbReference type="PANTHER" id="PTHR47926">
    <property type="entry name" value="PENTATRICOPEPTIDE REPEAT-CONTAINING PROTEIN"/>
    <property type="match status" value="1"/>
</dbReference>
<dbReference type="Pfam" id="PF13041">
    <property type="entry name" value="PPR_2"/>
    <property type="match status" value="3"/>
</dbReference>
<dbReference type="PANTHER" id="PTHR47926:SF484">
    <property type="entry name" value="PENTATRICOPEPTIDE REPEAT-CONTAINING PROTEIN"/>
    <property type="match status" value="1"/>
</dbReference>
<protein>
    <submittedName>
        <fullName evidence="4">Pentatricopeptide repeat-containing protein At3g21470</fullName>
    </submittedName>
</protein>
<evidence type="ECO:0000256" key="1">
    <source>
        <dbReference type="ARBA" id="ARBA00022737"/>
    </source>
</evidence>
<dbReference type="InterPro" id="IPR046960">
    <property type="entry name" value="PPR_At4g14850-like_plant"/>
</dbReference>
<feature type="repeat" description="PPR" evidence="2">
    <location>
        <begin position="255"/>
        <end position="289"/>
    </location>
</feature>
<dbReference type="PROSITE" id="PS51375">
    <property type="entry name" value="PPR"/>
    <property type="match status" value="6"/>
</dbReference>
<feature type="repeat" description="PPR" evidence="2">
    <location>
        <begin position="97"/>
        <end position="127"/>
    </location>
</feature>
<name>A0A1U8NQH7_GOSHI</name>
<dbReference type="GO" id="GO:0003723">
    <property type="term" value="F:RNA binding"/>
    <property type="evidence" value="ECO:0000318"/>
    <property type="project" value="GO_Central"/>
</dbReference>
<feature type="repeat" description="PPR" evidence="2">
    <location>
        <begin position="391"/>
        <end position="425"/>
    </location>
</feature>
<feature type="repeat" description="PPR" evidence="2">
    <location>
        <begin position="193"/>
        <end position="227"/>
    </location>
</feature>
<dbReference type="Pfam" id="PF20431">
    <property type="entry name" value="E_motif"/>
    <property type="match status" value="1"/>
</dbReference>
<dbReference type="Pfam" id="PF01535">
    <property type="entry name" value="PPR"/>
    <property type="match status" value="5"/>
</dbReference>
<dbReference type="RefSeq" id="XP_016741237.2">
    <property type="nucleotide sequence ID" value="XM_016885748.2"/>
</dbReference>
<dbReference type="KEGG" id="ghi:107950791"/>
<organism evidence="3 4">
    <name type="scientific">Gossypium hirsutum</name>
    <name type="common">Upland cotton</name>
    <name type="synonym">Gossypium mexicanum</name>
    <dbReference type="NCBI Taxonomy" id="3635"/>
    <lineage>
        <taxon>Eukaryota</taxon>
        <taxon>Viridiplantae</taxon>
        <taxon>Streptophyta</taxon>
        <taxon>Embryophyta</taxon>
        <taxon>Tracheophyta</taxon>
        <taxon>Spermatophyta</taxon>
        <taxon>Magnoliopsida</taxon>
        <taxon>eudicotyledons</taxon>
        <taxon>Gunneridae</taxon>
        <taxon>Pentapetalae</taxon>
        <taxon>rosids</taxon>
        <taxon>malvids</taxon>
        <taxon>Malvales</taxon>
        <taxon>Malvaceae</taxon>
        <taxon>Malvoideae</taxon>
        <taxon>Gossypium</taxon>
    </lineage>
</organism>
<reference evidence="4" key="2">
    <citation type="submission" date="2025-08" db="UniProtKB">
        <authorList>
            <consortium name="RefSeq"/>
        </authorList>
    </citation>
    <scope>IDENTIFICATION</scope>
</reference>
<dbReference type="SUPFAM" id="SSF48452">
    <property type="entry name" value="TPR-like"/>
    <property type="match status" value="1"/>
</dbReference>
<dbReference type="Gene3D" id="1.25.40.10">
    <property type="entry name" value="Tetratricopeptide repeat domain"/>
    <property type="match status" value="4"/>
</dbReference>
<keyword evidence="1" id="KW-0677">Repeat</keyword>
<evidence type="ECO:0000313" key="4">
    <source>
        <dbReference type="RefSeq" id="XP_016741237.2"/>
    </source>
</evidence>
<proteinExistence type="predicted"/>
<dbReference type="Proteomes" id="UP000818029">
    <property type="component" value="Chromosome D03"/>
</dbReference>
<feature type="repeat" description="PPR" evidence="2">
    <location>
        <begin position="128"/>
        <end position="162"/>
    </location>
</feature>
<evidence type="ECO:0000313" key="3">
    <source>
        <dbReference type="Proteomes" id="UP000818029"/>
    </source>
</evidence>
<keyword evidence="3" id="KW-1185">Reference proteome</keyword>
<reference evidence="3" key="1">
    <citation type="journal article" date="2020" name="Nat. Genet.">
        <title>Genomic diversifications of five Gossypium allopolyploid species and their impact on cotton improvement.</title>
        <authorList>
            <person name="Chen Z.J."/>
            <person name="Sreedasyam A."/>
            <person name="Ando A."/>
            <person name="Song Q."/>
            <person name="De Santiago L.M."/>
            <person name="Hulse-Kemp A.M."/>
            <person name="Ding M."/>
            <person name="Ye W."/>
            <person name="Kirkbride R.C."/>
            <person name="Jenkins J."/>
            <person name="Plott C."/>
            <person name="Lovell J."/>
            <person name="Lin Y.M."/>
            <person name="Vaughn R."/>
            <person name="Liu B."/>
            <person name="Simpson S."/>
            <person name="Scheffler B.E."/>
            <person name="Wen L."/>
            <person name="Saski C.A."/>
            <person name="Grover C.E."/>
            <person name="Hu G."/>
            <person name="Conover J.L."/>
            <person name="Carlson J.W."/>
            <person name="Shu S."/>
            <person name="Boston L.B."/>
            <person name="Williams M."/>
            <person name="Peterson D.G."/>
            <person name="McGee K."/>
            <person name="Jones D.C."/>
            <person name="Wendel J.F."/>
            <person name="Stelly D.M."/>
            <person name="Grimwood J."/>
            <person name="Schmutz J."/>
        </authorList>
    </citation>
    <scope>NUCLEOTIDE SEQUENCE [LARGE SCALE GENOMIC DNA]</scope>
    <source>
        <strain evidence="3">cv. TM-1</strain>
    </source>
</reference>
<dbReference type="SMR" id="A0A1U8NQH7"/>
<dbReference type="InterPro" id="IPR002885">
    <property type="entry name" value="PPR_rpt"/>
</dbReference>
<dbReference type="GO" id="GO:0009451">
    <property type="term" value="P:RNA modification"/>
    <property type="evidence" value="ECO:0000318"/>
    <property type="project" value="GO_Central"/>
</dbReference>
<feature type="repeat" description="PPR" evidence="2">
    <location>
        <begin position="356"/>
        <end position="390"/>
    </location>
</feature>
<dbReference type="GeneID" id="107950791"/>
<accession>A0A1U8NQH7</accession>
<dbReference type="NCBIfam" id="TIGR00756">
    <property type="entry name" value="PPR"/>
    <property type="match status" value="7"/>
</dbReference>
<evidence type="ECO:0000256" key="2">
    <source>
        <dbReference type="PROSITE-ProRule" id="PRU00708"/>
    </source>
</evidence>
<dbReference type="InterPro" id="IPR011990">
    <property type="entry name" value="TPR-like_helical_dom_sf"/>
</dbReference>